<evidence type="ECO:0000256" key="5">
    <source>
        <dbReference type="SAM" id="Phobius"/>
    </source>
</evidence>
<dbReference type="InterPro" id="IPR053200">
    <property type="entry name" value="YfmO-like"/>
</dbReference>
<feature type="transmembrane region" description="Helical" evidence="5">
    <location>
        <begin position="367"/>
        <end position="384"/>
    </location>
</feature>
<gene>
    <name evidence="7" type="ORF">SAMN04489732_118127</name>
</gene>
<reference evidence="7 8" key="1">
    <citation type="submission" date="2016-10" db="EMBL/GenBank/DDBJ databases">
        <authorList>
            <person name="de Groot N.N."/>
        </authorList>
    </citation>
    <scope>NUCLEOTIDE SEQUENCE [LARGE SCALE GENOMIC DNA]</scope>
    <source>
        <strain evidence="7 8">DSM 44993</strain>
    </source>
</reference>
<dbReference type="InterPro" id="IPR011701">
    <property type="entry name" value="MFS"/>
</dbReference>
<dbReference type="RefSeq" id="WP_091624648.1">
    <property type="nucleotide sequence ID" value="NZ_FOEF01000018.1"/>
</dbReference>
<evidence type="ECO:0000256" key="1">
    <source>
        <dbReference type="ARBA" id="ARBA00004651"/>
    </source>
</evidence>
<dbReference type="STRING" id="394193.SAMN04489732_118127"/>
<feature type="transmembrane region" description="Helical" evidence="5">
    <location>
        <begin position="20"/>
        <end position="42"/>
    </location>
</feature>
<sequence length="406" mass="41766">MSAEHHSSLLDAVKGQPKQVWITAFAAVIAFMGIGLVDPILLSIAKGLDATPSQVTLLFTSYLGVQVIAMLFTGSMSARFGAKRTVLVGLTLIVAATALCAAAGSIEQLVGLRAVWGLGNAFFIATALSVIVGAATGGQGGAILLYEAALGVGLSVGPLLGALLGTISWRGPFVGTAVLMAGALVLCSIFLKSDSHEKRPPIKLLDPIRALKHPGLLRTSLASALYTAAFFTVLAWSPFVLGWSAIAVGLIFCGWGLCVAVAGVALAPKLAARFGERHAAALAVVGYTVLMLVLAIPDKTVAVVGIILSGLVSGLLNTLFTGTAMSISDAPRPVASAGYNFCRWFGGAVAATLVGHIADWLGWEQGPFVVAAVLCVIAAVLLSMREKKADPHVVPKEAALVGDEEF</sequence>
<dbReference type="GO" id="GO:0022857">
    <property type="term" value="F:transmembrane transporter activity"/>
    <property type="evidence" value="ECO:0007669"/>
    <property type="project" value="InterPro"/>
</dbReference>
<feature type="transmembrane region" description="Helical" evidence="5">
    <location>
        <begin position="215"/>
        <end position="236"/>
    </location>
</feature>
<feature type="transmembrane region" description="Helical" evidence="5">
    <location>
        <begin position="173"/>
        <end position="194"/>
    </location>
</feature>
<dbReference type="InterPro" id="IPR001958">
    <property type="entry name" value="Tet-R_TetA/multi-R_MdtG-like"/>
</dbReference>
<keyword evidence="8" id="KW-1185">Reference proteome</keyword>
<comment type="subcellular location">
    <subcellularLocation>
        <location evidence="1">Cell membrane</location>
        <topology evidence="1">Multi-pass membrane protein</topology>
    </subcellularLocation>
</comment>
<evidence type="ECO:0000256" key="3">
    <source>
        <dbReference type="ARBA" id="ARBA00022989"/>
    </source>
</evidence>
<evidence type="ECO:0000256" key="2">
    <source>
        <dbReference type="ARBA" id="ARBA00022692"/>
    </source>
</evidence>
<dbReference type="OrthoDB" id="66811at2"/>
<protein>
    <submittedName>
        <fullName evidence="7">Predicted arabinose efflux permease, MFS family</fullName>
    </submittedName>
</protein>
<evidence type="ECO:0000259" key="6">
    <source>
        <dbReference type="PROSITE" id="PS50850"/>
    </source>
</evidence>
<name>A0A1H8YJ00_9PSEU</name>
<keyword evidence="3 5" id="KW-1133">Transmembrane helix</keyword>
<evidence type="ECO:0000256" key="4">
    <source>
        <dbReference type="ARBA" id="ARBA00023136"/>
    </source>
</evidence>
<dbReference type="InterPro" id="IPR020846">
    <property type="entry name" value="MFS_dom"/>
</dbReference>
<feature type="transmembrane region" description="Helical" evidence="5">
    <location>
        <begin position="144"/>
        <end position="167"/>
    </location>
</feature>
<accession>A0A1H8YJ00</accession>
<feature type="transmembrane region" description="Helical" evidence="5">
    <location>
        <begin position="118"/>
        <end position="137"/>
    </location>
</feature>
<dbReference type="SUPFAM" id="SSF103473">
    <property type="entry name" value="MFS general substrate transporter"/>
    <property type="match status" value="1"/>
</dbReference>
<dbReference type="InterPro" id="IPR036259">
    <property type="entry name" value="MFS_trans_sf"/>
</dbReference>
<feature type="transmembrane region" description="Helical" evidence="5">
    <location>
        <begin position="242"/>
        <end position="267"/>
    </location>
</feature>
<dbReference type="Proteomes" id="UP000198582">
    <property type="component" value="Unassembled WGS sequence"/>
</dbReference>
<evidence type="ECO:0000313" key="8">
    <source>
        <dbReference type="Proteomes" id="UP000198582"/>
    </source>
</evidence>
<dbReference type="Gene3D" id="1.20.1250.20">
    <property type="entry name" value="MFS general substrate transporter like domains"/>
    <property type="match status" value="1"/>
</dbReference>
<proteinExistence type="predicted"/>
<dbReference type="AlphaFoldDB" id="A0A1H8YJ00"/>
<keyword evidence="2 5" id="KW-0812">Transmembrane</keyword>
<dbReference type="PROSITE" id="PS50850">
    <property type="entry name" value="MFS"/>
    <property type="match status" value="1"/>
</dbReference>
<evidence type="ECO:0000313" key="7">
    <source>
        <dbReference type="EMBL" id="SEP52032.1"/>
    </source>
</evidence>
<organism evidence="7 8">
    <name type="scientific">Amycolatopsis saalfeldensis</name>
    <dbReference type="NCBI Taxonomy" id="394193"/>
    <lineage>
        <taxon>Bacteria</taxon>
        <taxon>Bacillati</taxon>
        <taxon>Actinomycetota</taxon>
        <taxon>Actinomycetes</taxon>
        <taxon>Pseudonocardiales</taxon>
        <taxon>Pseudonocardiaceae</taxon>
        <taxon>Amycolatopsis</taxon>
    </lineage>
</organism>
<dbReference type="PANTHER" id="PTHR43683">
    <property type="entry name" value="MULTIDRUG EFFLUX PROTEIN YFMO"/>
    <property type="match status" value="1"/>
</dbReference>
<feature type="transmembrane region" description="Helical" evidence="5">
    <location>
        <begin position="302"/>
        <end position="320"/>
    </location>
</feature>
<feature type="transmembrane region" description="Helical" evidence="5">
    <location>
        <begin position="54"/>
        <end position="74"/>
    </location>
</feature>
<dbReference type="GO" id="GO:0005886">
    <property type="term" value="C:plasma membrane"/>
    <property type="evidence" value="ECO:0007669"/>
    <property type="project" value="UniProtKB-SubCell"/>
</dbReference>
<feature type="transmembrane region" description="Helical" evidence="5">
    <location>
        <begin position="86"/>
        <end position="106"/>
    </location>
</feature>
<dbReference type="CDD" id="cd17474">
    <property type="entry name" value="MFS_YfmO_like"/>
    <property type="match status" value="1"/>
</dbReference>
<keyword evidence="4 5" id="KW-0472">Membrane</keyword>
<feature type="transmembrane region" description="Helical" evidence="5">
    <location>
        <begin position="341"/>
        <end position="361"/>
    </location>
</feature>
<dbReference type="Pfam" id="PF07690">
    <property type="entry name" value="MFS_1"/>
    <property type="match status" value="1"/>
</dbReference>
<dbReference type="PRINTS" id="PR01035">
    <property type="entry name" value="TCRTETA"/>
</dbReference>
<feature type="transmembrane region" description="Helical" evidence="5">
    <location>
        <begin position="279"/>
        <end position="296"/>
    </location>
</feature>
<dbReference type="EMBL" id="FOEF01000018">
    <property type="protein sequence ID" value="SEP52032.1"/>
    <property type="molecule type" value="Genomic_DNA"/>
</dbReference>
<dbReference type="PANTHER" id="PTHR43683:SF1">
    <property type="entry name" value="MULTIDRUG EFFLUX PROTEIN YFMO"/>
    <property type="match status" value="1"/>
</dbReference>
<feature type="domain" description="Major facilitator superfamily (MFS) profile" evidence="6">
    <location>
        <begin position="19"/>
        <end position="390"/>
    </location>
</feature>